<dbReference type="EMBL" id="PQFF01000121">
    <property type="protein sequence ID" value="RHZ80896.1"/>
    <property type="molecule type" value="Genomic_DNA"/>
</dbReference>
<evidence type="ECO:0000313" key="2">
    <source>
        <dbReference type="Proteomes" id="UP000266861"/>
    </source>
</evidence>
<dbReference type="OrthoDB" id="10338262at2759"/>
<reference evidence="1 2" key="1">
    <citation type="submission" date="2018-08" db="EMBL/GenBank/DDBJ databases">
        <title>Genome and evolution of the arbuscular mycorrhizal fungus Diversispora epigaea (formerly Glomus versiforme) and its bacterial endosymbionts.</title>
        <authorList>
            <person name="Sun X."/>
            <person name="Fei Z."/>
            <person name="Harrison M."/>
        </authorList>
    </citation>
    <scope>NUCLEOTIDE SEQUENCE [LARGE SCALE GENOMIC DNA]</scope>
    <source>
        <strain evidence="1 2">IT104</strain>
    </source>
</reference>
<dbReference type="Proteomes" id="UP000266861">
    <property type="component" value="Unassembled WGS sequence"/>
</dbReference>
<comment type="caution">
    <text evidence="1">The sequence shown here is derived from an EMBL/GenBank/DDBJ whole genome shotgun (WGS) entry which is preliminary data.</text>
</comment>
<name>A0A397J4G0_9GLOM</name>
<accession>A0A397J4G0</accession>
<organism evidence="1 2">
    <name type="scientific">Diversispora epigaea</name>
    <dbReference type="NCBI Taxonomy" id="1348612"/>
    <lineage>
        <taxon>Eukaryota</taxon>
        <taxon>Fungi</taxon>
        <taxon>Fungi incertae sedis</taxon>
        <taxon>Mucoromycota</taxon>
        <taxon>Glomeromycotina</taxon>
        <taxon>Glomeromycetes</taxon>
        <taxon>Diversisporales</taxon>
        <taxon>Diversisporaceae</taxon>
        <taxon>Diversispora</taxon>
    </lineage>
</organism>
<proteinExistence type="predicted"/>
<gene>
    <name evidence="1" type="ORF">Glove_130g114</name>
</gene>
<keyword evidence="2" id="KW-1185">Reference proteome</keyword>
<evidence type="ECO:0000313" key="1">
    <source>
        <dbReference type="EMBL" id="RHZ80896.1"/>
    </source>
</evidence>
<dbReference type="AlphaFoldDB" id="A0A397J4G0"/>
<protein>
    <submittedName>
        <fullName evidence="1">Uncharacterized protein</fullName>
    </submittedName>
</protein>
<sequence length="109" mass="13249">MSNDELWTSTMDLIGRIQRVNIFPAPPLALQRAHETVHRHRRIQRGRRRPRHLAYFLYRNIVSYEINRISNNIIDHRVTKLVSDIIWNNATRFEKASYRRISEHMNEYH</sequence>